<keyword evidence="1" id="KW-1133">Transmembrane helix</keyword>
<dbReference type="InterPro" id="IPR025140">
    <property type="entry name" value="Holin_2-3"/>
</dbReference>
<evidence type="ECO:0000313" key="2">
    <source>
        <dbReference type="EMBL" id="GFM37981.1"/>
    </source>
</evidence>
<evidence type="ECO:0000256" key="1">
    <source>
        <dbReference type="SAM" id="Phobius"/>
    </source>
</evidence>
<dbReference type="RefSeq" id="WP_174410593.1">
    <property type="nucleotide sequence ID" value="NZ_BLVP01000010.1"/>
</dbReference>
<dbReference type="Proteomes" id="UP000503820">
    <property type="component" value="Unassembled WGS sequence"/>
</dbReference>
<dbReference type="EMBL" id="BLVP01000010">
    <property type="protein sequence ID" value="GFM37981.1"/>
    <property type="molecule type" value="Genomic_DNA"/>
</dbReference>
<organism evidence="2 3">
    <name type="scientific">Desulfovibrio psychrotolerans</name>
    <dbReference type="NCBI Taxonomy" id="415242"/>
    <lineage>
        <taxon>Bacteria</taxon>
        <taxon>Pseudomonadati</taxon>
        <taxon>Thermodesulfobacteriota</taxon>
        <taxon>Desulfovibrionia</taxon>
        <taxon>Desulfovibrionales</taxon>
        <taxon>Desulfovibrionaceae</taxon>
        <taxon>Desulfovibrio</taxon>
    </lineage>
</organism>
<proteinExistence type="predicted"/>
<keyword evidence="1" id="KW-0472">Membrane</keyword>
<comment type="caution">
    <text evidence="2">The sequence shown here is derived from an EMBL/GenBank/DDBJ whole genome shotgun (WGS) entry which is preliminary data.</text>
</comment>
<sequence length="121" mass="13295">MFDHFKKLRHIRMLLCAVIATLLMLLVAVVAAQQVPVILYKGALLMLGAVSGYVIDALAFSWAAPEGYLERDWRDTVDEDDYRDGVSDFPVVQSDGWLFIAACARRAFLVAVGTVVMGGAM</sequence>
<dbReference type="AlphaFoldDB" id="A0A7J0BXS4"/>
<dbReference type="Pfam" id="PF13272">
    <property type="entry name" value="Holin_2-3"/>
    <property type="match status" value="1"/>
</dbReference>
<name>A0A7J0BXS4_9BACT</name>
<keyword evidence="1" id="KW-0812">Transmembrane</keyword>
<reference evidence="2 3" key="1">
    <citation type="submission" date="2020-05" db="EMBL/GenBank/DDBJ databases">
        <title>Draft genome sequence of Desulfovibrio psychrotolerans JS1T.</title>
        <authorList>
            <person name="Ueno A."/>
            <person name="Tamazawa S."/>
            <person name="Tamamura S."/>
            <person name="Murakami T."/>
            <person name="Kiyama T."/>
            <person name="Inomata H."/>
            <person name="Amano Y."/>
            <person name="Miyakawa K."/>
            <person name="Tamaki H."/>
            <person name="Naganuma T."/>
            <person name="Kaneko K."/>
        </authorList>
    </citation>
    <scope>NUCLEOTIDE SEQUENCE [LARGE SCALE GENOMIC DNA]</scope>
    <source>
        <strain evidence="2 3">JS1</strain>
    </source>
</reference>
<keyword evidence="3" id="KW-1185">Reference proteome</keyword>
<protein>
    <submittedName>
        <fullName evidence="2">Membrane protein</fullName>
    </submittedName>
</protein>
<evidence type="ECO:0000313" key="3">
    <source>
        <dbReference type="Proteomes" id="UP000503820"/>
    </source>
</evidence>
<accession>A0A7J0BXS4</accession>
<feature type="transmembrane region" description="Helical" evidence="1">
    <location>
        <begin position="42"/>
        <end position="64"/>
    </location>
</feature>
<gene>
    <name evidence="2" type="ORF">DSM19430T_26650</name>
</gene>